<feature type="transmembrane region" description="Helical" evidence="2">
    <location>
        <begin position="203"/>
        <end position="220"/>
    </location>
</feature>
<dbReference type="EMBL" id="PGCJ01000179">
    <property type="protein sequence ID" value="PLW40615.1"/>
    <property type="molecule type" value="Genomic_DNA"/>
</dbReference>
<feature type="transmembrane region" description="Helical" evidence="2">
    <location>
        <begin position="67"/>
        <end position="87"/>
    </location>
</feature>
<sequence>MGLLQLATNDYFEHLSRAFVTLSSQYPQANTNLSAPEITTSCLYKKLREMSLSTINPHLQNSSDHDLAGIIFGSTLGFGFFVICHAVQRTRKICAFTIMTWLTILVTSVSAAMVFFNLENVVHRPLTYYIVLSILWAIQSQCVLQIIVSRIVLIWSNPDHIRWLRWGIFSWVALINVISIPARLKITDAYTKFTAIWEPSEKVLCLLTDILLNAVFIFYVRKTLISNGLTKYNELVKFNVLVIVFSIALDLGIVSLMFMHGSLPYESLNSLSGFVKLKTELLMNELIVKVMQTENQMKMISSNGNENSSIVLGRIPTHGYSKGLISYGKQQDNDLQGKREQTIASSVTILRPQLRMALTAPADGYYHSGLGSSVADLESAHSSSVSLNSPLMTSRSHDKLE</sequence>
<evidence type="ECO:0000313" key="3">
    <source>
        <dbReference type="EMBL" id="PLW40615.1"/>
    </source>
</evidence>
<evidence type="ECO:0000256" key="2">
    <source>
        <dbReference type="SAM" id="Phobius"/>
    </source>
</evidence>
<keyword evidence="2" id="KW-0812">Transmembrane</keyword>
<proteinExistence type="predicted"/>
<gene>
    <name evidence="3" type="ORF">PCANC_13041</name>
</gene>
<comment type="caution">
    <text evidence="3">The sequence shown here is derived from an EMBL/GenBank/DDBJ whole genome shotgun (WGS) entry which is preliminary data.</text>
</comment>
<name>A0A2N5US76_9BASI</name>
<feature type="compositionally biased region" description="Polar residues" evidence="1">
    <location>
        <begin position="382"/>
        <end position="394"/>
    </location>
</feature>
<dbReference type="AlphaFoldDB" id="A0A2N5US76"/>
<keyword evidence="2" id="KW-1133">Transmembrane helix</keyword>
<feature type="transmembrane region" description="Helical" evidence="2">
    <location>
        <begin position="128"/>
        <end position="151"/>
    </location>
</feature>
<evidence type="ECO:0000256" key="1">
    <source>
        <dbReference type="SAM" id="MobiDB-lite"/>
    </source>
</evidence>
<protein>
    <submittedName>
        <fullName evidence="3">Uncharacterized protein</fullName>
    </submittedName>
</protein>
<dbReference type="OrthoDB" id="3205825at2759"/>
<feature type="transmembrane region" description="Helical" evidence="2">
    <location>
        <begin position="240"/>
        <end position="259"/>
    </location>
</feature>
<reference evidence="3 4" key="1">
    <citation type="submission" date="2017-11" db="EMBL/GenBank/DDBJ databases">
        <title>De novo assembly and phasing of dikaryotic genomes from two isolates of Puccinia coronata f. sp. avenae, the causal agent of oat crown rust.</title>
        <authorList>
            <person name="Miller M.E."/>
            <person name="Zhang Y."/>
            <person name="Omidvar V."/>
            <person name="Sperschneider J."/>
            <person name="Schwessinger B."/>
            <person name="Raley C."/>
            <person name="Palmer J.M."/>
            <person name="Garnica D."/>
            <person name="Upadhyaya N."/>
            <person name="Rathjen J."/>
            <person name="Taylor J.M."/>
            <person name="Park R.F."/>
            <person name="Dodds P.N."/>
            <person name="Hirsch C.D."/>
            <person name="Kianian S.F."/>
            <person name="Figueroa M."/>
        </authorList>
    </citation>
    <scope>NUCLEOTIDE SEQUENCE [LARGE SCALE GENOMIC DNA]</scope>
    <source>
        <strain evidence="3">12NC29</strain>
    </source>
</reference>
<feature type="region of interest" description="Disordered" evidence="1">
    <location>
        <begin position="382"/>
        <end position="401"/>
    </location>
</feature>
<organism evidence="3 4">
    <name type="scientific">Puccinia coronata f. sp. avenae</name>
    <dbReference type="NCBI Taxonomy" id="200324"/>
    <lineage>
        <taxon>Eukaryota</taxon>
        <taxon>Fungi</taxon>
        <taxon>Dikarya</taxon>
        <taxon>Basidiomycota</taxon>
        <taxon>Pucciniomycotina</taxon>
        <taxon>Pucciniomycetes</taxon>
        <taxon>Pucciniales</taxon>
        <taxon>Pucciniaceae</taxon>
        <taxon>Puccinia</taxon>
    </lineage>
</organism>
<feature type="transmembrane region" description="Helical" evidence="2">
    <location>
        <begin position="94"/>
        <end position="116"/>
    </location>
</feature>
<feature type="transmembrane region" description="Helical" evidence="2">
    <location>
        <begin position="163"/>
        <end position="183"/>
    </location>
</feature>
<evidence type="ECO:0000313" key="4">
    <source>
        <dbReference type="Proteomes" id="UP000235388"/>
    </source>
</evidence>
<accession>A0A2N5US76</accession>
<dbReference type="PANTHER" id="PTHR35179">
    <property type="entry name" value="PROTEIN CBG02620"/>
    <property type="match status" value="1"/>
</dbReference>
<keyword evidence="2" id="KW-0472">Membrane</keyword>
<keyword evidence="4" id="KW-1185">Reference proteome</keyword>
<dbReference type="Proteomes" id="UP000235388">
    <property type="component" value="Unassembled WGS sequence"/>
</dbReference>
<dbReference type="PANTHER" id="PTHR35179:SF2">
    <property type="entry name" value="START DOMAIN-CONTAINING PROTEIN"/>
    <property type="match status" value="1"/>
</dbReference>